<evidence type="ECO:0000313" key="11">
    <source>
        <dbReference type="Proteomes" id="UP000266841"/>
    </source>
</evidence>
<evidence type="ECO:0000259" key="9">
    <source>
        <dbReference type="PROSITE" id="PS50873"/>
    </source>
</evidence>
<dbReference type="InterPro" id="IPR010255">
    <property type="entry name" value="Haem_peroxidase_sf"/>
</dbReference>
<dbReference type="PANTHER" id="PTHR31517">
    <property type="match status" value="1"/>
</dbReference>
<dbReference type="OrthoDB" id="48879at2759"/>
<feature type="compositionally biased region" description="Pro residues" evidence="8">
    <location>
        <begin position="272"/>
        <end position="282"/>
    </location>
</feature>
<accession>K0SMN7</accession>
<dbReference type="InterPro" id="IPR000823">
    <property type="entry name" value="Peroxidase_pln"/>
</dbReference>
<proteinExistence type="inferred from homology"/>
<feature type="compositionally biased region" description="Basic residues" evidence="8">
    <location>
        <begin position="288"/>
        <end position="297"/>
    </location>
</feature>
<protein>
    <recommendedName>
        <fullName evidence="9">Plant heme peroxidase family profile domain-containing protein</fullName>
    </recommendedName>
</protein>
<dbReference type="InterPro" id="IPR002016">
    <property type="entry name" value="Haem_peroxidase"/>
</dbReference>
<dbReference type="EMBL" id="AGNL01022521">
    <property type="protein sequence ID" value="EJK59697.1"/>
    <property type="molecule type" value="Genomic_DNA"/>
</dbReference>
<comment type="catalytic activity">
    <reaction evidence="1">
        <text>2 a phenolic donor + H2O2 = 2 a phenolic radical donor + 2 H2O</text>
        <dbReference type="Rhea" id="RHEA:56136"/>
        <dbReference type="ChEBI" id="CHEBI:15377"/>
        <dbReference type="ChEBI" id="CHEBI:16240"/>
        <dbReference type="ChEBI" id="CHEBI:139520"/>
        <dbReference type="ChEBI" id="CHEBI:139521"/>
        <dbReference type="EC" id="1.11.1.7"/>
    </reaction>
</comment>
<dbReference type="CDD" id="cd00314">
    <property type="entry name" value="plant_peroxidase_like"/>
    <property type="match status" value="1"/>
</dbReference>
<evidence type="ECO:0000256" key="5">
    <source>
        <dbReference type="ARBA" id="ARBA00022723"/>
    </source>
</evidence>
<evidence type="ECO:0000256" key="8">
    <source>
        <dbReference type="SAM" id="MobiDB-lite"/>
    </source>
</evidence>
<evidence type="ECO:0000256" key="3">
    <source>
        <dbReference type="ARBA" id="ARBA00001970"/>
    </source>
</evidence>
<dbReference type="GO" id="GO:0006979">
    <property type="term" value="P:response to oxidative stress"/>
    <property type="evidence" value="ECO:0007669"/>
    <property type="project" value="InterPro"/>
</dbReference>
<comment type="cofactor">
    <cofactor evidence="2">
        <name>Ca(2+)</name>
        <dbReference type="ChEBI" id="CHEBI:29108"/>
    </cofactor>
</comment>
<dbReference type="PeroxiBase" id="11625">
    <property type="entry name" value="TocNAnPrx1"/>
</dbReference>
<comment type="caution">
    <text evidence="10">The sequence shown here is derived from an EMBL/GenBank/DDBJ whole genome shotgun (WGS) entry which is preliminary data.</text>
</comment>
<dbReference type="Gene3D" id="1.10.420.10">
    <property type="entry name" value="Peroxidase, domain 2"/>
    <property type="match status" value="1"/>
</dbReference>
<evidence type="ECO:0000256" key="2">
    <source>
        <dbReference type="ARBA" id="ARBA00001913"/>
    </source>
</evidence>
<dbReference type="PRINTS" id="PR00458">
    <property type="entry name" value="PEROXIDASE"/>
</dbReference>
<feature type="region of interest" description="Disordered" evidence="8">
    <location>
        <begin position="136"/>
        <end position="161"/>
    </location>
</feature>
<organism evidence="10 11">
    <name type="scientific">Thalassiosira oceanica</name>
    <name type="common">Marine diatom</name>
    <dbReference type="NCBI Taxonomy" id="159749"/>
    <lineage>
        <taxon>Eukaryota</taxon>
        <taxon>Sar</taxon>
        <taxon>Stramenopiles</taxon>
        <taxon>Ochrophyta</taxon>
        <taxon>Bacillariophyta</taxon>
        <taxon>Coscinodiscophyceae</taxon>
        <taxon>Thalassiosirophycidae</taxon>
        <taxon>Thalassiosirales</taxon>
        <taxon>Thalassiosiraceae</taxon>
        <taxon>Thalassiosira</taxon>
    </lineage>
</organism>
<dbReference type="PANTHER" id="PTHR31517:SF48">
    <property type="entry name" value="PEROXIDASE 16-RELATED"/>
    <property type="match status" value="1"/>
</dbReference>
<keyword evidence="4" id="KW-0575">Peroxidase</keyword>
<feature type="compositionally biased region" description="Low complexity" evidence="8">
    <location>
        <begin position="213"/>
        <end position="225"/>
    </location>
</feature>
<dbReference type="AlphaFoldDB" id="K0SMN7"/>
<keyword evidence="4" id="KW-0560">Oxidoreductase</keyword>
<feature type="region of interest" description="Disordered" evidence="8">
    <location>
        <begin position="189"/>
        <end position="225"/>
    </location>
</feature>
<reference evidence="10 11" key="1">
    <citation type="journal article" date="2012" name="Genome Biol.">
        <title>Genome and low-iron response of an oceanic diatom adapted to chronic iron limitation.</title>
        <authorList>
            <person name="Lommer M."/>
            <person name="Specht M."/>
            <person name="Roy A.S."/>
            <person name="Kraemer L."/>
            <person name="Andreson R."/>
            <person name="Gutowska M.A."/>
            <person name="Wolf J."/>
            <person name="Bergner S.V."/>
            <person name="Schilhabel M.B."/>
            <person name="Klostermeier U.C."/>
            <person name="Beiko R.G."/>
            <person name="Rosenstiel P."/>
            <person name="Hippler M."/>
            <person name="Laroche J."/>
        </authorList>
    </citation>
    <scope>NUCLEOTIDE SEQUENCE [LARGE SCALE GENOMIC DNA]</scope>
    <source>
        <strain evidence="10 11">CCMP1005</strain>
    </source>
</reference>
<dbReference type="Gene3D" id="1.10.520.10">
    <property type="match status" value="1"/>
</dbReference>
<feature type="domain" description="Plant heme peroxidase family profile" evidence="9">
    <location>
        <begin position="449"/>
        <end position="740"/>
    </location>
</feature>
<evidence type="ECO:0000313" key="10">
    <source>
        <dbReference type="EMBL" id="EJK59697.1"/>
    </source>
</evidence>
<dbReference type="GO" id="GO:0020037">
    <property type="term" value="F:heme binding"/>
    <property type="evidence" value="ECO:0007669"/>
    <property type="project" value="InterPro"/>
</dbReference>
<dbReference type="InterPro" id="IPR019793">
    <property type="entry name" value="Peroxidases_heam-ligand_BS"/>
</dbReference>
<dbReference type="Pfam" id="PF00141">
    <property type="entry name" value="peroxidase"/>
    <property type="match status" value="1"/>
</dbReference>
<dbReference type="Proteomes" id="UP000266841">
    <property type="component" value="Unassembled WGS sequence"/>
</dbReference>
<sequence length="740" mass="80181">MKRPAKKERRPFVCFSEKEAERRGRAAEVHKPLFCFQQFRQGGEDDEESQHTTALVFPQPPKAIPSAGLHTIADLTFGSASALKPSAPEAQSIDRPLVHSCKRYPIEMAAAKYLCGAAVLASAVFSANVEESTAENPSEATVLSPQHAEAAAAATPQEEEVEAGRELWGAPAWGGHYYWPPRPYYGKGGKSGGNGSWSGGKGGKSGGDDDDGWSGWSGWSGRPSWGGWPADDDGYYYGKGGKSGSYGGKGAKSGSYSDDDDGWSWGGGWPGWGPPPPRPCYCPPGKSGKTKGGKTKGRGLEAESAGGGDAEGRQLWGSPWYGPHYSGCHCGWPNYGGYGWGRPPAWGGQWVYVGGWSHHHYHHSLGKSGKSGGYDDDGYYYGDDAFNWSGDGWTGPAAPNNDEIQEVVEIYSKGGHVAGWRDDGWDNDGYYKEDIDFVRAEIVKLVEASNRELIPKFIRLGFHDCVGGCDGCIDPTDADNRGLEEAIDAISYITDKYNDSYSRADVWALATLVSADLAITGGRPDGLHFPMRYIGRKDCSGADSKGLGGPEVKMPSNDFTTHELLEFFREYFGFDTEEVVVIMGVHSVGVAHRENVGFGHIGEESGWAFNAKDYILDNRYYGMLTGGEGRDWELELAENNGGIPNRYQWVHRSGADESPIMTNSDIALVRDLQGHIVADSEGNNGLVTCGYAPTSKAPEGYPTCPMARATLELMEDYSMDNAKFLTSFGRVLAKMLKNGY</sequence>
<feature type="compositionally biased region" description="Gly residues" evidence="8">
    <location>
        <begin position="189"/>
        <end position="205"/>
    </location>
</feature>
<comment type="similarity">
    <text evidence="7">Belongs to the peroxidase family.</text>
</comment>
<dbReference type="SUPFAM" id="SSF48113">
    <property type="entry name" value="Heme-dependent peroxidases"/>
    <property type="match status" value="1"/>
</dbReference>
<evidence type="ECO:0000256" key="4">
    <source>
        <dbReference type="ARBA" id="ARBA00022559"/>
    </source>
</evidence>
<keyword evidence="5" id="KW-0479">Metal-binding</keyword>
<gene>
    <name evidence="10" type="ORF">THAOC_20046</name>
</gene>
<keyword evidence="6" id="KW-0408">Iron</keyword>
<dbReference type="GO" id="GO:0140825">
    <property type="term" value="F:lactoperoxidase activity"/>
    <property type="evidence" value="ECO:0007669"/>
    <property type="project" value="UniProtKB-EC"/>
</dbReference>
<name>K0SMN7_THAOC</name>
<dbReference type="PROSITE" id="PS50873">
    <property type="entry name" value="PEROXIDASE_4"/>
    <property type="match status" value="1"/>
</dbReference>
<comment type="cofactor">
    <cofactor evidence="3">
        <name>heme b</name>
        <dbReference type="ChEBI" id="CHEBI:60344"/>
    </cofactor>
</comment>
<dbReference type="GO" id="GO:0046872">
    <property type="term" value="F:metal ion binding"/>
    <property type="evidence" value="ECO:0007669"/>
    <property type="project" value="UniProtKB-KW"/>
</dbReference>
<evidence type="ECO:0000256" key="7">
    <source>
        <dbReference type="RuleBase" id="RU004241"/>
    </source>
</evidence>
<evidence type="ECO:0000256" key="1">
    <source>
        <dbReference type="ARBA" id="ARBA00000189"/>
    </source>
</evidence>
<keyword evidence="11" id="KW-1185">Reference proteome</keyword>
<feature type="region of interest" description="Disordered" evidence="8">
    <location>
        <begin position="245"/>
        <end position="310"/>
    </location>
</feature>
<evidence type="ECO:0000256" key="6">
    <source>
        <dbReference type="ARBA" id="ARBA00023004"/>
    </source>
</evidence>
<dbReference type="PROSITE" id="PS00435">
    <property type="entry name" value="PEROXIDASE_1"/>
    <property type="match status" value="1"/>
</dbReference>